<gene>
    <name evidence="2" type="ORF">CERSUDRAFT_81090</name>
</gene>
<evidence type="ECO:0000313" key="2">
    <source>
        <dbReference type="EMBL" id="EMD39714.1"/>
    </source>
</evidence>
<protein>
    <submittedName>
        <fullName evidence="2">Uncharacterized protein</fullName>
    </submittedName>
</protein>
<sequence length="87" mass="9045">MVYAHVNRVEGTHRSPQSVPKVPRRISSAHSEVSHHRTQGLAPSDVTSLLAAAGRPATSASPTSMPDQGPGATLAETCTCGCNSRPN</sequence>
<dbReference type="HOGENOM" id="CLU_2483146_0_0_1"/>
<dbReference type="Proteomes" id="UP000016930">
    <property type="component" value="Unassembled WGS sequence"/>
</dbReference>
<dbReference type="EMBL" id="KB445793">
    <property type="protein sequence ID" value="EMD39714.1"/>
    <property type="molecule type" value="Genomic_DNA"/>
</dbReference>
<feature type="region of interest" description="Disordered" evidence="1">
    <location>
        <begin position="1"/>
        <end position="87"/>
    </location>
</feature>
<evidence type="ECO:0000313" key="3">
    <source>
        <dbReference type="Proteomes" id="UP000016930"/>
    </source>
</evidence>
<accession>M2PSR0</accession>
<keyword evidence="3" id="KW-1185">Reference proteome</keyword>
<proteinExistence type="predicted"/>
<dbReference type="AlphaFoldDB" id="M2PSR0"/>
<evidence type="ECO:0000256" key="1">
    <source>
        <dbReference type="SAM" id="MobiDB-lite"/>
    </source>
</evidence>
<organism evidence="2 3">
    <name type="scientific">Ceriporiopsis subvermispora (strain B)</name>
    <name type="common">White-rot fungus</name>
    <name type="synonym">Gelatoporia subvermispora</name>
    <dbReference type="NCBI Taxonomy" id="914234"/>
    <lineage>
        <taxon>Eukaryota</taxon>
        <taxon>Fungi</taxon>
        <taxon>Dikarya</taxon>
        <taxon>Basidiomycota</taxon>
        <taxon>Agaricomycotina</taxon>
        <taxon>Agaricomycetes</taxon>
        <taxon>Polyporales</taxon>
        <taxon>Gelatoporiaceae</taxon>
        <taxon>Gelatoporia</taxon>
    </lineage>
</organism>
<name>M2PSR0_CERS8</name>
<reference evidence="2 3" key="1">
    <citation type="journal article" date="2012" name="Proc. Natl. Acad. Sci. U.S.A.">
        <title>Comparative genomics of Ceriporiopsis subvermispora and Phanerochaete chrysosporium provide insight into selective ligninolysis.</title>
        <authorList>
            <person name="Fernandez-Fueyo E."/>
            <person name="Ruiz-Duenas F.J."/>
            <person name="Ferreira P."/>
            <person name="Floudas D."/>
            <person name="Hibbett D.S."/>
            <person name="Canessa P."/>
            <person name="Larrondo L.F."/>
            <person name="James T.Y."/>
            <person name="Seelenfreund D."/>
            <person name="Lobos S."/>
            <person name="Polanco R."/>
            <person name="Tello M."/>
            <person name="Honda Y."/>
            <person name="Watanabe T."/>
            <person name="Watanabe T."/>
            <person name="Ryu J.S."/>
            <person name="Kubicek C.P."/>
            <person name="Schmoll M."/>
            <person name="Gaskell J."/>
            <person name="Hammel K.E."/>
            <person name="St John F.J."/>
            <person name="Vanden Wymelenberg A."/>
            <person name="Sabat G."/>
            <person name="Splinter BonDurant S."/>
            <person name="Syed K."/>
            <person name="Yadav J.S."/>
            <person name="Doddapaneni H."/>
            <person name="Subramanian V."/>
            <person name="Lavin J.L."/>
            <person name="Oguiza J.A."/>
            <person name="Perez G."/>
            <person name="Pisabarro A.G."/>
            <person name="Ramirez L."/>
            <person name="Santoyo F."/>
            <person name="Master E."/>
            <person name="Coutinho P.M."/>
            <person name="Henrissat B."/>
            <person name="Lombard V."/>
            <person name="Magnuson J.K."/>
            <person name="Kuees U."/>
            <person name="Hori C."/>
            <person name="Igarashi K."/>
            <person name="Samejima M."/>
            <person name="Held B.W."/>
            <person name="Barry K.W."/>
            <person name="LaButti K.M."/>
            <person name="Lapidus A."/>
            <person name="Lindquist E.A."/>
            <person name="Lucas S.M."/>
            <person name="Riley R."/>
            <person name="Salamov A.A."/>
            <person name="Hoffmeister D."/>
            <person name="Schwenk D."/>
            <person name="Hadar Y."/>
            <person name="Yarden O."/>
            <person name="de Vries R.P."/>
            <person name="Wiebenga A."/>
            <person name="Stenlid J."/>
            <person name="Eastwood D."/>
            <person name="Grigoriev I.V."/>
            <person name="Berka R.M."/>
            <person name="Blanchette R.A."/>
            <person name="Kersten P."/>
            <person name="Martinez A.T."/>
            <person name="Vicuna R."/>
            <person name="Cullen D."/>
        </authorList>
    </citation>
    <scope>NUCLEOTIDE SEQUENCE [LARGE SCALE GENOMIC DNA]</scope>
    <source>
        <strain evidence="2 3">B</strain>
    </source>
</reference>